<evidence type="ECO:0000259" key="1">
    <source>
        <dbReference type="Pfam" id="PF08241"/>
    </source>
</evidence>
<dbReference type="Gene3D" id="3.40.50.150">
    <property type="entry name" value="Vaccinia Virus protein VP39"/>
    <property type="match status" value="1"/>
</dbReference>
<name>A0A1M6YQP1_9GAMM</name>
<dbReference type="Proteomes" id="UP000184305">
    <property type="component" value="Unassembled WGS sequence"/>
</dbReference>
<dbReference type="EMBL" id="FRBQ01000001">
    <property type="protein sequence ID" value="SHL20558.1"/>
    <property type="molecule type" value="Genomic_DNA"/>
</dbReference>
<dbReference type="InterPro" id="IPR029063">
    <property type="entry name" value="SAM-dependent_MTases_sf"/>
</dbReference>
<dbReference type="OrthoDB" id="9816424at2"/>
<organism evidence="2 3">
    <name type="scientific">Phytopseudomonas punonensis</name>
    <dbReference type="NCBI Taxonomy" id="1220495"/>
    <lineage>
        <taxon>Bacteria</taxon>
        <taxon>Pseudomonadati</taxon>
        <taxon>Pseudomonadota</taxon>
        <taxon>Gammaproteobacteria</taxon>
        <taxon>Pseudomonadales</taxon>
        <taxon>Pseudomonadaceae</taxon>
        <taxon>Phytopseudomonas</taxon>
    </lineage>
</organism>
<dbReference type="GO" id="GO:0008757">
    <property type="term" value="F:S-adenosylmethionine-dependent methyltransferase activity"/>
    <property type="evidence" value="ECO:0007669"/>
    <property type="project" value="InterPro"/>
</dbReference>
<dbReference type="InterPro" id="IPR013216">
    <property type="entry name" value="Methyltransf_11"/>
</dbReference>
<reference evidence="3" key="1">
    <citation type="submission" date="2016-11" db="EMBL/GenBank/DDBJ databases">
        <authorList>
            <person name="Varghese N."/>
            <person name="Submissions S."/>
        </authorList>
    </citation>
    <scope>NUCLEOTIDE SEQUENCE [LARGE SCALE GENOMIC DNA]</scope>
    <source>
        <strain evidence="3">CECT 8089</strain>
    </source>
</reference>
<gene>
    <name evidence="2" type="ORF">SAMN05216288_1352</name>
</gene>
<proteinExistence type="predicted"/>
<dbReference type="STRING" id="1220495.SAMN05216288_1352"/>
<protein>
    <submittedName>
        <fullName evidence="2">Methyltransferase domain-containing protein</fullName>
    </submittedName>
</protein>
<keyword evidence="3" id="KW-1185">Reference proteome</keyword>
<keyword evidence="2" id="KW-0808">Transferase</keyword>
<sequence length="227" mass="25850">MHPSAMENGKLFFDTYLKPLGQVTVADIGAQNVNGSLKDVCPDNATYIGVDFVQGKGVDIIIDDPYKLPFEDGSLDAIVSSSCFEHSEFFWLLFNEIMRVLKPTGLFYLNAPSNGLFHRYPVDCWRFYPDSGNALANWANRCGYNTLMLESYTSYQSNGLWNDYVAVFLKDREHLPQHQQRILNSFQNYANGFIHGQEGILNQQEFPEDGMKLRIISETIAGRLRLK</sequence>
<dbReference type="GO" id="GO:0032259">
    <property type="term" value="P:methylation"/>
    <property type="evidence" value="ECO:0007669"/>
    <property type="project" value="UniProtKB-KW"/>
</dbReference>
<dbReference type="RefSeq" id="WP_073262534.1">
    <property type="nucleotide sequence ID" value="NZ_FRBQ01000001.1"/>
</dbReference>
<evidence type="ECO:0000313" key="3">
    <source>
        <dbReference type="Proteomes" id="UP000184305"/>
    </source>
</evidence>
<feature type="domain" description="Methyltransferase type 11" evidence="1">
    <location>
        <begin position="45"/>
        <end position="109"/>
    </location>
</feature>
<keyword evidence="2" id="KW-0489">Methyltransferase</keyword>
<dbReference type="Pfam" id="PF08241">
    <property type="entry name" value="Methyltransf_11"/>
    <property type="match status" value="1"/>
</dbReference>
<dbReference type="AlphaFoldDB" id="A0A1M6YQP1"/>
<evidence type="ECO:0000313" key="2">
    <source>
        <dbReference type="EMBL" id="SHL20558.1"/>
    </source>
</evidence>
<accession>A0A1M6YQP1</accession>
<dbReference type="SUPFAM" id="SSF53335">
    <property type="entry name" value="S-adenosyl-L-methionine-dependent methyltransferases"/>
    <property type="match status" value="1"/>
</dbReference>
<dbReference type="CDD" id="cd02440">
    <property type="entry name" value="AdoMet_MTases"/>
    <property type="match status" value="1"/>
</dbReference>